<dbReference type="GO" id="GO:0004197">
    <property type="term" value="F:cysteine-type endopeptidase activity"/>
    <property type="evidence" value="ECO:0007669"/>
    <property type="project" value="TreeGrafter"/>
</dbReference>
<reference evidence="2" key="1">
    <citation type="submission" date="2020-11" db="EMBL/GenBank/DDBJ databases">
        <authorList>
            <person name="Tran Van P."/>
        </authorList>
    </citation>
    <scope>NUCLEOTIDE SEQUENCE</scope>
</reference>
<dbReference type="OrthoDB" id="6526374at2759"/>
<evidence type="ECO:0000313" key="3">
    <source>
        <dbReference type="Proteomes" id="UP000759131"/>
    </source>
</evidence>
<comment type="similarity">
    <text evidence="1">Belongs to the peptidase C13 family.</text>
</comment>
<dbReference type="GO" id="GO:0005773">
    <property type="term" value="C:vacuole"/>
    <property type="evidence" value="ECO:0007669"/>
    <property type="project" value="GOC"/>
</dbReference>
<dbReference type="AlphaFoldDB" id="A0A7R9LSG9"/>
<protein>
    <submittedName>
        <fullName evidence="2">Uncharacterized protein</fullName>
    </submittedName>
</protein>
<dbReference type="GO" id="GO:0006624">
    <property type="term" value="P:vacuolar protein processing"/>
    <property type="evidence" value="ECO:0007669"/>
    <property type="project" value="TreeGrafter"/>
</dbReference>
<dbReference type="Gene3D" id="3.40.50.1460">
    <property type="match status" value="1"/>
</dbReference>
<dbReference type="PANTHER" id="PTHR12000:SF42">
    <property type="entry name" value="LEGUMAIN"/>
    <property type="match status" value="1"/>
</dbReference>
<evidence type="ECO:0000313" key="2">
    <source>
        <dbReference type="EMBL" id="CAD7645653.1"/>
    </source>
</evidence>
<dbReference type="EMBL" id="OC889331">
    <property type="protein sequence ID" value="CAD7645653.1"/>
    <property type="molecule type" value="Genomic_DNA"/>
</dbReference>
<accession>A0A7R9LSG9</accession>
<organism evidence="2">
    <name type="scientific">Medioppia subpectinata</name>
    <dbReference type="NCBI Taxonomy" id="1979941"/>
    <lineage>
        <taxon>Eukaryota</taxon>
        <taxon>Metazoa</taxon>
        <taxon>Ecdysozoa</taxon>
        <taxon>Arthropoda</taxon>
        <taxon>Chelicerata</taxon>
        <taxon>Arachnida</taxon>
        <taxon>Acari</taxon>
        <taxon>Acariformes</taxon>
        <taxon>Sarcoptiformes</taxon>
        <taxon>Oribatida</taxon>
        <taxon>Brachypylina</taxon>
        <taxon>Oppioidea</taxon>
        <taxon>Oppiidae</taxon>
        <taxon>Medioppia</taxon>
    </lineage>
</organism>
<sequence>MHQNKRFGKLVFYLEACESDINVYAITSSTPTKMSGKMYPDKYYHTTIGSFFAHYWLLNDEQVDLNKETLQQQFDYIYKWTNTPGQEREKVIIYRRIKKQYVDKHMTEYVNSIQHLLTVDSNAILNTKQELNNRECYRKLVDNSHDNCFNMNQNPYVLGKLYIFVNICEEMRESSDADINAVNQLLIQY</sequence>
<name>A0A7R9LSG9_9ACAR</name>
<evidence type="ECO:0000256" key="1">
    <source>
        <dbReference type="ARBA" id="ARBA00009941"/>
    </source>
</evidence>
<dbReference type="InterPro" id="IPR001096">
    <property type="entry name" value="Peptidase_C13"/>
</dbReference>
<gene>
    <name evidence="2" type="ORF">OSB1V03_LOCUS20610</name>
</gene>
<dbReference type="Proteomes" id="UP000759131">
    <property type="component" value="Unassembled WGS sequence"/>
</dbReference>
<keyword evidence="3" id="KW-1185">Reference proteome</keyword>
<proteinExistence type="inferred from homology"/>
<dbReference type="CDD" id="cd21115">
    <property type="entry name" value="legumain_C"/>
    <property type="match status" value="1"/>
</dbReference>
<dbReference type="GO" id="GO:0051603">
    <property type="term" value="P:proteolysis involved in protein catabolic process"/>
    <property type="evidence" value="ECO:0007669"/>
    <property type="project" value="TreeGrafter"/>
</dbReference>
<dbReference type="Pfam" id="PF01650">
    <property type="entry name" value="Peptidase_C13"/>
    <property type="match status" value="1"/>
</dbReference>
<dbReference type="PANTHER" id="PTHR12000">
    <property type="entry name" value="HEMOGLOBINASE FAMILY MEMBER"/>
    <property type="match status" value="1"/>
</dbReference>
<feature type="non-terminal residue" evidence="2">
    <location>
        <position position="189"/>
    </location>
</feature>
<dbReference type="EMBL" id="CAJPIZ010034756">
    <property type="protein sequence ID" value="CAG2120664.1"/>
    <property type="molecule type" value="Genomic_DNA"/>
</dbReference>
<dbReference type="InterPro" id="IPR048501">
    <property type="entry name" value="Legum_prodom"/>
</dbReference>